<evidence type="ECO:0000313" key="6">
    <source>
        <dbReference type="Proteomes" id="UP000239549"/>
    </source>
</evidence>
<dbReference type="Pfam" id="PF00072">
    <property type="entry name" value="Response_reg"/>
    <property type="match status" value="1"/>
</dbReference>
<dbReference type="PROSITE" id="PS50110">
    <property type="entry name" value="RESPONSE_REGULATORY"/>
    <property type="match status" value="1"/>
</dbReference>
<dbReference type="SUPFAM" id="SSF52172">
    <property type="entry name" value="CheY-like"/>
    <property type="match status" value="1"/>
</dbReference>
<dbReference type="AlphaFoldDB" id="A0A2L2XFW2"/>
<comment type="caution">
    <text evidence="5">The sequence shown here is derived from an EMBL/GenBank/DDBJ whole genome shotgun (WGS) entry which is preliminary data.</text>
</comment>
<dbReference type="Gene3D" id="3.40.50.2300">
    <property type="match status" value="1"/>
</dbReference>
<sequence length="131" mass="14364">MKILIVDDTTFMRYNLANIFKGMGCEVAGEAANGQEGVELYKKIKPDLVTMDITMPVMDGLQALKAIKQHDPGARVVMVSSMGQREFVLESIKSGAAGFIVKPFHPDKIKNMIERLEKGLPEISLPGTQAN</sequence>
<dbReference type="GO" id="GO:0000160">
    <property type="term" value="P:phosphorelay signal transduction system"/>
    <property type="evidence" value="ECO:0007669"/>
    <property type="project" value="InterPro"/>
</dbReference>
<dbReference type="PANTHER" id="PTHR43228">
    <property type="entry name" value="TWO-COMPONENT RESPONSE REGULATOR"/>
    <property type="match status" value="1"/>
</dbReference>
<dbReference type="InterPro" id="IPR052048">
    <property type="entry name" value="ST_Response_Regulator"/>
</dbReference>
<feature type="modified residue" description="4-aspartylphosphate" evidence="3">
    <location>
        <position position="52"/>
    </location>
</feature>
<feature type="domain" description="Response regulatory" evidence="4">
    <location>
        <begin position="2"/>
        <end position="117"/>
    </location>
</feature>
<accession>A0A2L2XFW2</accession>
<comment type="function">
    <text evidence="2">May play the central regulatory role in sporulation. It may be an element of the effector pathway responsible for the activation of sporulation genes in response to nutritional stress. Spo0A may act in concert with spo0H (a sigma factor) to control the expression of some genes that are critical to the sporulation process.</text>
</comment>
<evidence type="ECO:0000313" key="5">
    <source>
        <dbReference type="EMBL" id="GBF35105.1"/>
    </source>
</evidence>
<keyword evidence="6" id="KW-1185">Reference proteome</keyword>
<evidence type="ECO:0000256" key="2">
    <source>
        <dbReference type="ARBA" id="ARBA00024867"/>
    </source>
</evidence>
<dbReference type="EMBL" id="BFAV01000157">
    <property type="protein sequence ID" value="GBF35105.1"/>
    <property type="molecule type" value="Genomic_DNA"/>
</dbReference>
<organism evidence="5 6">
    <name type="scientific">Desulfocucumis palustris</name>
    <dbReference type="NCBI Taxonomy" id="1898651"/>
    <lineage>
        <taxon>Bacteria</taxon>
        <taxon>Bacillati</taxon>
        <taxon>Bacillota</taxon>
        <taxon>Clostridia</taxon>
        <taxon>Eubacteriales</taxon>
        <taxon>Desulfocucumaceae</taxon>
        <taxon>Desulfocucumis</taxon>
    </lineage>
</organism>
<reference evidence="6" key="1">
    <citation type="submission" date="2018-02" db="EMBL/GenBank/DDBJ databases">
        <title>Genome sequence of Desulfocucumis palustris strain NAW-5.</title>
        <authorList>
            <person name="Watanabe M."/>
            <person name="Kojima H."/>
            <person name="Fukui M."/>
        </authorList>
    </citation>
    <scope>NUCLEOTIDE SEQUENCE [LARGE SCALE GENOMIC DNA]</scope>
    <source>
        <strain evidence="6">NAW-5</strain>
    </source>
</reference>
<evidence type="ECO:0000256" key="1">
    <source>
        <dbReference type="ARBA" id="ARBA00018672"/>
    </source>
</evidence>
<dbReference type="InterPro" id="IPR011006">
    <property type="entry name" value="CheY-like_superfamily"/>
</dbReference>
<gene>
    <name evidence="5" type="ORF">DCCM_4228</name>
</gene>
<dbReference type="InterPro" id="IPR001789">
    <property type="entry name" value="Sig_transdc_resp-reg_receiver"/>
</dbReference>
<keyword evidence="3" id="KW-0597">Phosphoprotein</keyword>
<evidence type="ECO:0000256" key="3">
    <source>
        <dbReference type="PROSITE-ProRule" id="PRU00169"/>
    </source>
</evidence>
<protein>
    <recommendedName>
        <fullName evidence="1">Stage 0 sporulation protein A homolog</fullName>
    </recommendedName>
</protein>
<proteinExistence type="predicted"/>
<dbReference type="PANTHER" id="PTHR43228:SF1">
    <property type="entry name" value="TWO-COMPONENT RESPONSE REGULATOR ARR22"/>
    <property type="match status" value="1"/>
</dbReference>
<dbReference type="Proteomes" id="UP000239549">
    <property type="component" value="Unassembled WGS sequence"/>
</dbReference>
<name>A0A2L2XFW2_9FIRM</name>
<dbReference type="SMART" id="SM00448">
    <property type="entry name" value="REC"/>
    <property type="match status" value="1"/>
</dbReference>
<evidence type="ECO:0000259" key="4">
    <source>
        <dbReference type="PROSITE" id="PS50110"/>
    </source>
</evidence>